<dbReference type="GO" id="GO:0005737">
    <property type="term" value="C:cytoplasm"/>
    <property type="evidence" value="ECO:0007669"/>
    <property type="project" value="TreeGrafter"/>
</dbReference>
<reference evidence="13" key="1">
    <citation type="journal article" date="2014" name="Genome Announc.">
        <title>De novo whole-genome sequence and genome annotation of Lichtheimia ramosa.</title>
        <authorList>
            <person name="Linde J."/>
            <person name="Schwartze V."/>
            <person name="Binder U."/>
            <person name="Lass-Florl C."/>
            <person name="Voigt K."/>
            <person name="Horn F."/>
        </authorList>
    </citation>
    <scope>NUCLEOTIDE SEQUENCE</scope>
    <source>
        <strain evidence="13">JMRC FSU:6197</strain>
    </source>
</reference>
<feature type="domain" description="SAM-dependent MTase RsmB/NOP-type" evidence="12">
    <location>
        <begin position="61"/>
        <end position="422"/>
    </location>
</feature>
<dbReference type="InterPro" id="IPR049560">
    <property type="entry name" value="MeTrfase_RsmB-F_NOP2_cat"/>
</dbReference>
<comment type="similarity">
    <text evidence="2 10">Belongs to the class I-like SAM-binding methyltransferase superfamily. RsmB/NOP family.</text>
</comment>
<dbReference type="InterPro" id="IPR057286">
    <property type="entry name" value="PUA_NSUN2"/>
</dbReference>
<dbReference type="PANTHER" id="PTHR22808">
    <property type="entry name" value="NCL1 YEAST -RELATED NOL1/NOP2/FMU SUN DOMAIN-CONTAINING"/>
    <property type="match status" value="1"/>
</dbReference>
<feature type="binding site" evidence="10">
    <location>
        <begin position="179"/>
        <end position="185"/>
    </location>
    <ligand>
        <name>S-adenosyl-L-methionine</name>
        <dbReference type="ChEBI" id="CHEBI:59789"/>
    </ligand>
</feature>
<dbReference type="InterPro" id="IPR029063">
    <property type="entry name" value="SAM-dependent_MTases_sf"/>
</dbReference>
<evidence type="ECO:0000256" key="8">
    <source>
        <dbReference type="ARBA" id="ARBA00022884"/>
    </source>
</evidence>
<evidence type="ECO:0000256" key="10">
    <source>
        <dbReference type="PROSITE-ProRule" id="PRU01023"/>
    </source>
</evidence>
<feature type="region of interest" description="Disordered" evidence="11">
    <location>
        <begin position="704"/>
        <end position="732"/>
    </location>
</feature>
<dbReference type="EMBL" id="LK023324">
    <property type="protein sequence ID" value="CDS08026.1"/>
    <property type="molecule type" value="Genomic_DNA"/>
</dbReference>
<dbReference type="InterPro" id="IPR023267">
    <property type="entry name" value="RCMT"/>
</dbReference>
<comment type="subcellular location">
    <subcellularLocation>
        <location evidence="1">Nucleus</location>
    </subcellularLocation>
</comment>
<evidence type="ECO:0000256" key="7">
    <source>
        <dbReference type="ARBA" id="ARBA00022694"/>
    </source>
</evidence>
<dbReference type="GO" id="GO:0000049">
    <property type="term" value="F:tRNA binding"/>
    <property type="evidence" value="ECO:0007669"/>
    <property type="project" value="UniProtKB-KW"/>
</dbReference>
<evidence type="ECO:0000313" key="13">
    <source>
        <dbReference type="EMBL" id="CDS08026.1"/>
    </source>
</evidence>
<keyword evidence="9" id="KW-0539">Nucleus</keyword>
<dbReference type="Gene3D" id="3.40.50.150">
    <property type="entry name" value="Vaccinia Virus protein VP39"/>
    <property type="match status" value="1"/>
</dbReference>
<feature type="compositionally biased region" description="Polar residues" evidence="11">
    <location>
        <begin position="710"/>
        <end position="725"/>
    </location>
</feature>
<dbReference type="InterPro" id="IPR023270">
    <property type="entry name" value="RCMT_NCL1"/>
</dbReference>
<dbReference type="GO" id="GO:0005634">
    <property type="term" value="C:nucleus"/>
    <property type="evidence" value="ECO:0007669"/>
    <property type="project" value="UniProtKB-SubCell"/>
</dbReference>
<sequence>MARFSRKRRRQARSTTEQADSSTQQTAIRPGDNRVTVKENEKFKNYYKNQGILSTEEFDEFYSSLQMPLPSTFRITGTRSHALQIQQLIQQVYVPAMKDVTIDGVKMEPPKPLPWYPEGLGWQVHAPRQVIKRSPEFSKFHKFIVTETEVGNISRQEAVSMIPPLLMDIQPHQWVLDMCAAPGSKTAQIIEAVHANDKLNEMPAGLVIANDADYKRSHLLVHQSKRLQSPCFLATNHDGAYFPNIRLTKGGSPIRFDRVLCDVPCSGDGTLRKNDRIWAEWGQGAALALHNVQVQIFLRGAQLTKVGGRIVYSTCSFNPVENEAVVAEVLRRANGALVLKDVSDQLPELKRKPGLTSWKVMTKDGQYLDSVDDIQDEAQRKRFPTSLFPPVNDEDLHLERCLRIYPHLQDTGGFFVAVFDKVKPMSTAEERMHSMSTPAHHVEENEEQQKDTNDLDDTSTTVVPSKRSASDSDDPVTKSTSTKSSDTLFDLMQPDNAEIVDISNFYGLGPDFPRDQFLIRSEGKDKTKTIYFISSAVRQLLESPEVIRRLNIVNTGVRMFVRRMDGQMDENAEKTPYRLTWEGLTLVDGILNERRRVRLQSRDELRILLTEAYPKIEQFGSQTIARLEAMELGGCIFDYDTKATTIDDANVNHDRTSQVTAAVLPMSLPVWRGRVSLSLLLNKKDKRALCQRIFGVIPEDTPEHLKEKSAANNHQQQQLKATSAEVSLAADK</sequence>
<evidence type="ECO:0000256" key="4">
    <source>
        <dbReference type="ARBA" id="ARBA00022603"/>
    </source>
</evidence>
<evidence type="ECO:0000256" key="2">
    <source>
        <dbReference type="ARBA" id="ARBA00007494"/>
    </source>
</evidence>
<dbReference type="InterPro" id="IPR018314">
    <property type="entry name" value="RsmB/NOL1/NOP2-like_CS"/>
</dbReference>
<feature type="region of interest" description="Disordered" evidence="11">
    <location>
        <begin position="1"/>
        <end position="27"/>
    </location>
</feature>
<feature type="region of interest" description="Disordered" evidence="11">
    <location>
        <begin position="429"/>
        <end position="489"/>
    </location>
</feature>
<dbReference type="PANTHER" id="PTHR22808:SF1">
    <property type="entry name" value="RNA CYTOSINE-C(5)-METHYLTRANSFERASE NSUN2-RELATED"/>
    <property type="match status" value="1"/>
</dbReference>
<keyword evidence="3" id="KW-0820">tRNA-binding</keyword>
<dbReference type="OrthoDB" id="6093671at2759"/>
<evidence type="ECO:0000256" key="6">
    <source>
        <dbReference type="ARBA" id="ARBA00022691"/>
    </source>
</evidence>
<dbReference type="Pfam" id="PF01189">
    <property type="entry name" value="Methyltr_RsmB-F"/>
    <property type="match status" value="1"/>
</dbReference>
<evidence type="ECO:0000256" key="11">
    <source>
        <dbReference type="SAM" id="MobiDB-lite"/>
    </source>
</evidence>
<keyword evidence="7" id="KW-0819">tRNA processing</keyword>
<dbReference type="PRINTS" id="PR02008">
    <property type="entry name" value="RCMTFAMILY"/>
</dbReference>
<organism evidence="13">
    <name type="scientific">Lichtheimia ramosa</name>
    <dbReference type="NCBI Taxonomy" id="688394"/>
    <lineage>
        <taxon>Eukaryota</taxon>
        <taxon>Fungi</taxon>
        <taxon>Fungi incertae sedis</taxon>
        <taxon>Mucoromycota</taxon>
        <taxon>Mucoromycotina</taxon>
        <taxon>Mucoromycetes</taxon>
        <taxon>Mucorales</taxon>
        <taxon>Lichtheimiaceae</taxon>
        <taxon>Lichtheimia</taxon>
    </lineage>
</organism>
<dbReference type="PRINTS" id="PR02011">
    <property type="entry name" value="RCMTNCL1"/>
</dbReference>
<accession>A0A077WJV5</accession>
<keyword evidence="8 10" id="KW-0694">RNA-binding</keyword>
<dbReference type="SUPFAM" id="SSF53335">
    <property type="entry name" value="S-adenosyl-L-methionine-dependent methyltransferases"/>
    <property type="match status" value="1"/>
</dbReference>
<name>A0A077WJV5_9FUNG</name>
<feature type="binding site" evidence="10">
    <location>
        <position position="238"/>
    </location>
    <ligand>
        <name>S-adenosyl-L-methionine</name>
        <dbReference type="ChEBI" id="CHEBI:59789"/>
    </ligand>
</feature>
<feature type="compositionally biased region" description="Low complexity" evidence="11">
    <location>
        <begin position="477"/>
        <end position="487"/>
    </location>
</feature>
<dbReference type="InterPro" id="IPR001678">
    <property type="entry name" value="MeTrfase_RsmB-F_NOP2_dom"/>
</dbReference>
<feature type="compositionally biased region" description="Basic residues" evidence="11">
    <location>
        <begin position="1"/>
        <end position="12"/>
    </location>
</feature>
<dbReference type="Pfam" id="PF25376">
    <property type="entry name" value="Pre-PUA_NSUN2"/>
    <property type="match status" value="1"/>
</dbReference>
<dbReference type="GO" id="GO:0030488">
    <property type="term" value="P:tRNA methylation"/>
    <property type="evidence" value="ECO:0007669"/>
    <property type="project" value="UniProtKB-ARBA"/>
</dbReference>
<protein>
    <recommendedName>
        <fullName evidence="12">SAM-dependent MTase RsmB/NOP-type domain-containing protein</fullName>
    </recommendedName>
</protein>
<keyword evidence="4 10" id="KW-0489">Methyltransferase</keyword>
<evidence type="ECO:0000256" key="1">
    <source>
        <dbReference type="ARBA" id="ARBA00004123"/>
    </source>
</evidence>
<keyword evidence="6 10" id="KW-0949">S-adenosyl-L-methionine</keyword>
<keyword evidence="5 10" id="KW-0808">Transferase</keyword>
<evidence type="ECO:0000256" key="9">
    <source>
        <dbReference type="ARBA" id="ARBA00023242"/>
    </source>
</evidence>
<evidence type="ECO:0000256" key="3">
    <source>
        <dbReference type="ARBA" id="ARBA00022555"/>
    </source>
</evidence>
<dbReference type="InterPro" id="IPR057285">
    <property type="entry name" value="Pre-PUA_NSUN2"/>
</dbReference>
<dbReference type="Pfam" id="PF25378">
    <property type="entry name" value="PUA_NSUN2"/>
    <property type="match status" value="1"/>
</dbReference>
<gene>
    <name evidence="13" type="ORF">LRAMOSA01975</name>
</gene>
<proteinExistence type="inferred from homology"/>
<evidence type="ECO:0000256" key="5">
    <source>
        <dbReference type="ARBA" id="ARBA00022679"/>
    </source>
</evidence>
<evidence type="ECO:0000259" key="12">
    <source>
        <dbReference type="PROSITE" id="PS51686"/>
    </source>
</evidence>
<dbReference type="PROSITE" id="PS51686">
    <property type="entry name" value="SAM_MT_RSMB_NOP"/>
    <property type="match status" value="1"/>
</dbReference>
<dbReference type="AlphaFoldDB" id="A0A077WJV5"/>
<feature type="active site" description="Nucleophile" evidence="10">
    <location>
        <position position="315"/>
    </location>
</feature>
<feature type="compositionally biased region" description="Basic and acidic residues" evidence="11">
    <location>
        <begin position="440"/>
        <end position="453"/>
    </location>
</feature>
<dbReference type="GO" id="GO:0016428">
    <property type="term" value="F:tRNA (cytidine-5-)-methyltransferase activity"/>
    <property type="evidence" value="ECO:0007669"/>
    <property type="project" value="InterPro"/>
</dbReference>
<feature type="binding site" evidence="10">
    <location>
        <position position="211"/>
    </location>
    <ligand>
        <name>S-adenosyl-L-methionine</name>
        <dbReference type="ChEBI" id="CHEBI:59789"/>
    </ligand>
</feature>
<dbReference type="PROSITE" id="PS01153">
    <property type="entry name" value="NOL1_NOP2_SUN"/>
    <property type="match status" value="1"/>
</dbReference>
<feature type="binding site" evidence="10">
    <location>
        <position position="262"/>
    </location>
    <ligand>
        <name>S-adenosyl-L-methionine</name>
        <dbReference type="ChEBI" id="CHEBI:59789"/>
    </ligand>
</feature>
<feature type="compositionally biased region" description="Polar residues" evidence="11">
    <location>
        <begin position="15"/>
        <end position="27"/>
    </location>
</feature>